<dbReference type="InterPro" id="IPR012334">
    <property type="entry name" value="Pectin_lyas_fold"/>
</dbReference>
<dbReference type="RefSeq" id="WP_075899671.1">
    <property type="nucleotide sequence ID" value="NZ_MKZS01000001.1"/>
</dbReference>
<dbReference type="Gene3D" id="2.160.20.10">
    <property type="entry name" value="Single-stranded right-handed beta-helix, Pectin lyase-like"/>
    <property type="match status" value="1"/>
</dbReference>
<dbReference type="AlphaFoldDB" id="A0A1U7N1S5"/>
<name>A0A1U7N1S5_9CYAN</name>
<evidence type="ECO:0000313" key="2">
    <source>
        <dbReference type="EMBL" id="OLT59907.1"/>
    </source>
</evidence>
<evidence type="ECO:0000259" key="1">
    <source>
        <dbReference type="SMART" id="SM00912"/>
    </source>
</evidence>
<dbReference type="SMART" id="SM00912">
    <property type="entry name" value="Haemagg_act"/>
    <property type="match status" value="1"/>
</dbReference>
<accession>A0A1U7N1S5</accession>
<protein>
    <recommendedName>
        <fullName evidence="1">Filamentous haemagglutinin FhaB/tRNA nuclease CdiA-like TPS domain-containing protein</fullName>
    </recommendedName>
</protein>
<reference evidence="2 3" key="1">
    <citation type="submission" date="2016-10" db="EMBL/GenBank/DDBJ databases">
        <title>Comparative genomics uncovers the prolific and rare metabolic potential of the cyanobacterial genus Moorea.</title>
        <authorList>
            <person name="Leao T."/>
            <person name="Castelao G."/>
            <person name="Korobeynikov A."/>
            <person name="Monroe E.A."/>
            <person name="Podell S."/>
            <person name="Glukhov E."/>
            <person name="Allen E."/>
            <person name="Gerwick W.H."/>
            <person name="Gerwick L."/>
        </authorList>
    </citation>
    <scope>NUCLEOTIDE SEQUENCE [LARGE SCALE GENOMIC DNA]</scope>
    <source>
        <strain evidence="2 3">PNG5-198</strain>
    </source>
</reference>
<organism evidence="2 3">
    <name type="scientific">Moorena bouillonii PNG</name>
    <dbReference type="NCBI Taxonomy" id="568701"/>
    <lineage>
        <taxon>Bacteria</taxon>
        <taxon>Bacillati</taxon>
        <taxon>Cyanobacteriota</taxon>
        <taxon>Cyanophyceae</taxon>
        <taxon>Coleofasciculales</taxon>
        <taxon>Coleofasciculaceae</taxon>
        <taxon>Moorena</taxon>
    </lineage>
</organism>
<proteinExistence type="predicted"/>
<dbReference type="NCBIfam" id="TIGR01901">
    <property type="entry name" value="adhes_NPXG"/>
    <property type="match status" value="1"/>
</dbReference>
<gene>
    <name evidence="2" type="ORF">BJP37_13645</name>
</gene>
<dbReference type="Proteomes" id="UP000186657">
    <property type="component" value="Unassembled WGS sequence"/>
</dbReference>
<evidence type="ECO:0000313" key="3">
    <source>
        <dbReference type="Proteomes" id="UP000186657"/>
    </source>
</evidence>
<dbReference type="InterPro" id="IPR011050">
    <property type="entry name" value="Pectin_lyase_fold/virulence"/>
</dbReference>
<feature type="domain" description="Filamentous haemagglutinin FhaB/tRNA nuclease CdiA-like TPS" evidence="1">
    <location>
        <begin position="36"/>
        <end position="149"/>
    </location>
</feature>
<dbReference type="PROSITE" id="PS51257">
    <property type="entry name" value="PROKAR_LIPOPROTEIN"/>
    <property type="match status" value="1"/>
</dbReference>
<comment type="caution">
    <text evidence="2">The sequence shown here is derived from an EMBL/GenBank/DDBJ whole genome shotgun (WGS) entry which is preliminary data.</text>
</comment>
<dbReference type="SUPFAM" id="SSF51126">
    <property type="entry name" value="Pectin lyase-like"/>
    <property type="match status" value="1"/>
</dbReference>
<dbReference type="EMBL" id="MKZS01000001">
    <property type="protein sequence ID" value="OLT59907.1"/>
    <property type="molecule type" value="Genomic_DNA"/>
</dbReference>
<sequence length="274" mass="28321">MKGVYWGNGIWQQALGGILGCVGAIANIITPAVAQVIADPSLGTTVNQNDLIYQITGGTTVGGTNLFHSFSRFDVPDGGVADFLNTNPIVNIFSRVTGGTPSDIQGLIRAQGSANLFLMNPAGIVFGRNAQLDVGGSFVATTANAIRFSENGFFSASSLQTPSQLLTIQPSALLFNQINQATTITNQSQAQAGLNPAGQNVRGLRVPNGRTLLLVGGNINIDGGGLRAYNGNVELASLAAPGNVGLNFAANTANNLSLVIPDSVERADIQGNRI</sequence>
<keyword evidence="3" id="KW-1185">Reference proteome</keyword>
<dbReference type="Pfam" id="PF05860">
    <property type="entry name" value="TPS"/>
    <property type="match status" value="1"/>
</dbReference>
<dbReference type="InterPro" id="IPR008638">
    <property type="entry name" value="FhaB/CdiA-like_TPS"/>
</dbReference>